<dbReference type="PANTHER" id="PTHR30441:SF8">
    <property type="entry name" value="DUF748 DOMAIN-CONTAINING PROTEIN"/>
    <property type="match status" value="1"/>
</dbReference>
<dbReference type="OrthoDB" id="9811276at2"/>
<feature type="domain" description="Translocation and assembly module TamB C-terminal" evidence="6">
    <location>
        <begin position="1198"/>
        <end position="1637"/>
    </location>
</feature>
<feature type="compositionally biased region" description="Polar residues" evidence="5">
    <location>
        <begin position="1738"/>
        <end position="1747"/>
    </location>
</feature>
<dbReference type="Proteomes" id="UP000267268">
    <property type="component" value="Chromosome 1"/>
</dbReference>
<dbReference type="InterPro" id="IPR008023">
    <property type="entry name" value="DUF748"/>
</dbReference>
<dbReference type="PANTHER" id="PTHR30441">
    <property type="entry name" value="DUF748 DOMAIN-CONTAINING PROTEIN"/>
    <property type="match status" value="1"/>
</dbReference>
<dbReference type="GO" id="GO:0005886">
    <property type="term" value="C:plasma membrane"/>
    <property type="evidence" value="ECO:0007669"/>
    <property type="project" value="InterPro"/>
</dbReference>
<sequence length="1753" mass="195905">MKGTFKRIFFAILLLFIILLSTIYGILRVPYVQNIAVNKITSYVSELTKSEVKVGYIALDFPKTLVLENVDLQEPNGDNFLHLSKLEVDIDLETISLERIVINDIGLHSLHTSIRVNRAGDFNFNYLINAFVSDSTTTEAVEEDTTSTAIPPIIINNIQLTDVRFHYLDSVMNIKTDVKVNSLTTQIPLIDINTSTYTINSIDLYGTQIDHLQFDEATLVEEETNTDSEGETSFILSLLTANINDFLINYTDNTTKDKATIKVQQLSINNHSFDLLEQDIKFENLFLDNTLISYSTKSDTLNTQPEEQVTNPKLEYLKSLDIGWKVAITKSSINNLKLVYDDNLYKPTMQGLDPNHIYFKKIDLDVNNLNVSDDEIKLDVPSLKAFEKNGLSLTNFSTEISIKPQELHVKDLLIEINNSFLYNDLYLKYPNLYTIGDHLDKLYFRNHLLRSHISFNDALIFDPSLKNDSSISPFITHNIDGKMKVEGTTSDMSISDGEIRSSLGLNTDFNLQLNNVLSEDSLKYQVAVDSLNFYTNTLASLFLDDSLKESFLIPPRILGDFNLAGDLKNLRAKSNISLLQTGAFNFRFQLKNEDEYSFETNTYNLNVGQILKDTTIGKVSTHLTSNGKGFDIDSLLLSTIKFQLKKAEYNNYDYGGLDVALEIDRKAIVWKANTDQKELSIDLTGNINLNEELPTASIIGDIGNVDLRALNFMEDSISFGMKVNSQTHGFDISNLNTTLDLNEIKIQQGLKEQEISYLKTHIEIDSTHILGKVELESINANIYSNISLDSLPIVLERYFSQYLSSRAMIGSLPPSKGVITAEINIEDGELLTKGNIDDLDTLEFNQCTFNFDAASNKLDFDLDIPRLTYSDIDIDSLYATVDANGTVLTYNFGLGLLELIGYEDYAIHNWSISGNAEHNNLRVQIDGKSEDNLNEWLYIGGDLTLDSTTYKYVFDDRVRINNNDWKIDKENYILSYGGLPYVNKVQLSKDDQSFALNSTQFDEKDTVYSFTIHDYSLDSTTYNIDTDTSVLNGLVNADIKIGNIYKGGVLDGTIDIEQFGLFNSIIADIKSNARNTDNIDIYENQTSINGIIGNINVQSEYNIADSLSPLEMTIAIDSLLIKPFEYFAKGYASNFSGGLNGNVVYKGLGNDPMMVKGKVDLLSPSFNIDLFNVYLTGTDGNIVFDEKGIHFNQVGFKDSENRLAAIGGDIFTKDYEELDFKLKFSADDITLINSTQKDNPEYYGKLIVGNLTKITGPFDHLIINSTTRISRGTDLTYVYMDGGLGEIDTGDDIINFVNKEDSLVVKSKADNYEIKATINIDDKSKFKVVIDPRAGDALTLVGGGTLNLRMDAGGDLVMSGQYQITKGDYSMTFYQLMNKKLLLQKGSSVLWTGDPYNPQANMTAIYEAMTSPYPLVVNQINQSEANKYKSKRRFKVYMNMRGDVINPDLSFKLEYPEGSQGGDKIESSVEYLNQDESQLNKQVFSLLILGTFLNDSGGGGSSTTDMVTGSVSSIISQQLNNVTDNLTNGFVDVDFDLDSYSQQQESGTSNRTDLGVTVKKTLFNDRLSVSVGGKVAVSGNQAVDNNSNNTFNTDFLLEYSLMADGTLKNRLFRQIDAQYFTPDVFKTGVSIMFTKDYNKGKELFIRNLDKKKDIRKRMGMIKRSNTGGGMMQATGDSTAKGGTGMMAPADETEIEKDTVNTVLPDSTKTNLPSDVPIETEEDSENDQSNMDIKPLITPANNKQSSSLLVHHEE</sequence>
<accession>A0A3Q9FKX4</accession>
<dbReference type="Pfam" id="PF05359">
    <property type="entry name" value="DUF748"/>
    <property type="match status" value="1"/>
</dbReference>
<keyword evidence="3" id="KW-1133">Transmembrane helix</keyword>
<feature type="region of interest" description="Disordered" evidence="5">
    <location>
        <begin position="1663"/>
        <end position="1682"/>
    </location>
</feature>
<proteinExistence type="predicted"/>
<name>A0A3Q9FKX4_9BACT</name>
<reference evidence="7 8" key="1">
    <citation type="submission" date="2018-12" db="EMBL/GenBank/DDBJ databases">
        <title>Flammeovirga pectinis sp. nov., isolated from the gut of the Korean scallop, Patinopecten yessoensis.</title>
        <authorList>
            <person name="Bae J.-W."/>
            <person name="Jeong Y.-S."/>
            <person name="Kang W."/>
        </authorList>
    </citation>
    <scope>NUCLEOTIDE SEQUENCE [LARGE SCALE GENOMIC DNA]</scope>
    <source>
        <strain evidence="7 8">L12M1</strain>
    </source>
</reference>
<dbReference type="InterPro" id="IPR052894">
    <property type="entry name" value="AsmA-related"/>
</dbReference>
<protein>
    <submittedName>
        <fullName evidence="7">Translocation/assembly module TamB</fullName>
    </submittedName>
</protein>
<keyword evidence="8" id="KW-1185">Reference proteome</keyword>
<dbReference type="KEGG" id="fll:EI427_07370"/>
<dbReference type="RefSeq" id="WP_126613212.1">
    <property type="nucleotide sequence ID" value="NZ_CP034562.1"/>
</dbReference>
<evidence type="ECO:0000256" key="1">
    <source>
        <dbReference type="ARBA" id="ARBA00004167"/>
    </source>
</evidence>
<evidence type="ECO:0000313" key="8">
    <source>
        <dbReference type="Proteomes" id="UP000267268"/>
    </source>
</evidence>
<organism evidence="7 8">
    <name type="scientific">Flammeovirga pectinis</name>
    <dbReference type="NCBI Taxonomy" id="2494373"/>
    <lineage>
        <taxon>Bacteria</taxon>
        <taxon>Pseudomonadati</taxon>
        <taxon>Bacteroidota</taxon>
        <taxon>Cytophagia</taxon>
        <taxon>Cytophagales</taxon>
        <taxon>Flammeovirgaceae</taxon>
        <taxon>Flammeovirga</taxon>
    </lineage>
</organism>
<comment type="subcellular location">
    <subcellularLocation>
        <location evidence="1">Membrane</location>
        <topology evidence="1">Single-pass membrane protein</topology>
    </subcellularLocation>
</comment>
<dbReference type="GO" id="GO:0009306">
    <property type="term" value="P:protein secretion"/>
    <property type="evidence" value="ECO:0007669"/>
    <property type="project" value="InterPro"/>
</dbReference>
<evidence type="ECO:0000259" key="6">
    <source>
        <dbReference type="Pfam" id="PF04357"/>
    </source>
</evidence>
<evidence type="ECO:0000256" key="4">
    <source>
        <dbReference type="ARBA" id="ARBA00023136"/>
    </source>
</evidence>
<gene>
    <name evidence="7" type="ORF">EI427_07370</name>
</gene>
<evidence type="ECO:0000256" key="5">
    <source>
        <dbReference type="SAM" id="MobiDB-lite"/>
    </source>
</evidence>
<keyword evidence="4" id="KW-0472">Membrane</keyword>
<evidence type="ECO:0000256" key="3">
    <source>
        <dbReference type="ARBA" id="ARBA00022989"/>
    </source>
</evidence>
<dbReference type="GO" id="GO:0090313">
    <property type="term" value="P:regulation of protein targeting to membrane"/>
    <property type="evidence" value="ECO:0007669"/>
    <property type="project" value="TreeGrafter"/>
</dbReference>
<dbReference type="InterPro" id="IPR007452">
    <property type="entry name" value="TamB_C"/>
</dbReference>
<dbReference type="Pfam" id="PF04357">
    <property type="entry name" value="TamB"/>
    <property type="match status" value="1"/>
</dbReference>
<evidence type="ECO:0000313" key="7">
    <source>
        <dbReference type="EMBL" id="AZQ62065.1"/>
    </source>
</evidence>
<evidence type="ECO:0000256" key="2">
    <source>
        <dbReference type="ARBA" id="ARBA00022692"/>
    </source>
</evidence>
<feature type="compositionally biased region" description="Polar residues" evidence="5">
    <location>
        <begin position="1703"/>
        <end position="1712"/>
    </location>
</feature>
<dbReference type="EMBL" id="CP034562">
    <property type="protein sequence ID" value="AZQ62065.1"/>
    <property type="molecule type" value="Genomic_DNA"/>
</dbReference>
<feature type="region of interest" description="Disordered" evidence="5">
    <location>
        <begin position="1703"/>
        <end position="1753"/>
    </location>
</feature>
<keyword evidence="2" id="KW-0812">Transmembrane</keyword>